<proteinExistence type="predicted"/>
<protein>
    <submittedName>
        <fullName evidence="1">Uncharacterized protein</fullName>
    </submittedName>
</protein>
<reference evidence="1 2" key="1">
    <citation type="journal article" date="2012" name="PLoS Pathog.">
        <title>Diverse lifestyles and strategies of plant pathogenesis encoded in the genomes of eighteen Dothideomycetes fungi.</title>
        <authorList>
            <person name="Ohm R.A."/>
            <person name="Feau N."/>
            <person name="Henrissat B."/>
            <person name="Schoch C.L."/>
            <person name="Horwitz B.A."/>
            <person name="Barry K.W."/>
            <person name="Condon B.J."/>
            <person name="Copeland A.C."/>
            <person name="Dhillon B."/>
            <person name="Glaser F."/>
            <person name="Hesse C.N."/>
            <person name="Kosti I."/>
            <person name="LaButti K."/>
            <person name="Lindquist E.A."/>
            <person name="Lucas S."/>
            <person name="Salamov A.A."/>
            <person name="Bradshaw R.E."/>
            <person name="Ciuffetti L."/>
            <person name="Hamelin R.C."/>
            <person name="Kema G.H.J."/>
            <person name="Lawrence C."/>
            <person name="Scott J.A."/>
            <person name="Spatafora J.W."/>
            <person name="Turgeon B.G."/>
            <person name="de Wit P.J.G.M."/>
            <person name="Zhong S."/>
            <person name="Goodwin S.B."/>
            <person name="Grigoriev I.V."/>
        </authorList>
    </citation>
    <scope>NUCLEOTIDE SEQUENCE [LARGE SCALE GENOMIC DNA]</scope>
    <source>
        <strain evidence="1 2">SO2202</strain>
    </source>
</reference>
<evidence type="ECO:0000313" key="1">
    <source>
        <dbReference type="EMBL" id="EMF15463.1"/>
    </source>
</evidence>
<dbReference type="RefSeq" id="XP_016763584.1">
    <property type="nucleotide sequence ID" value="XM_016901860.1"/>
</dbReference>
<keyword evidence="2" id="KW-1185">Reference proteome</keyword>
<organism evidence="1 2">
    <name type="scientific">Sphaerulina musiva (strain SO2202)</name>
    <name type="common">Poplar stem canker fungus</name>
    <name type="synonym">Septoria musiva</name>
    <dbReference type="NCBI Taxonomy" id="692275"/>
    <lineage>
        <taxon>Eukaryota</taxon>
        <taxon>Fungi</taxon>
        <taxon>Dikarya</taxon>
        <taxon>Ascomycota</taxon>
        <taxon>Pezizomycotina</taxon>
        <taxon>Dothideomycetes</taxon>
        <taxon>Dothideomycetidae</taxon>
        <taxon>Mycosphaerellales</taxon>
        <taxon>Mycosphaerellaceae</taxon>
        <taxon>Sphaerulina</taxon>
    </lineage>
</organism>
<name>M3CNW5_SPHMS</name>
<sequence length="90" mass="10017">MLILGAEDCYYNLIRPVWKRPTDSELDGHVFVPAALAHTCECEIRACDLAAGLRPAGMNQGSVNKARWTPSVWDNTVRRFSRLRSAKADG</sequence>
<evidence type="ECO:0000313" key="2">
    <source>
        <dbReference type="Proteomes" id="UP000016931"/>
    </source>
</evidence>
<dbReference type="EMBL" id="KB456261">
    <property type="protein sequence ID" value="EMF15463.1"/>
    <property type="molecule type" value="Genomic_DNA"/>
</dbReference>
<gene>
    <name evidence="1" type="ORF">SEPMUDRAFT_123759</name>
</gene>
<accession>M3CNW5</accession>
<dbReference type="HOGENOM" id="CLU_2442272_0_0_1"/>
<dbReference type="AlphaFoldDB" id="M3CNW5"/>
<dbReference type="Proteomes" id="UP000016931">
    <property type="component" value="Unassembled WGS sequence"/>
</dbReference>
<dbReference type="GeneID" id="27898997"/>